<dbReference type="GO" id="GO:0015627">
    <property type="term" value="C:type II protein secretion system complex"/>
    <property type="evidence" value="ECO:0007669"/>
    <property type="project" value="InterPro"/>
</dbReference>
<evidence type="ECO:0000256" key="10">
    <source>
        <dbReference type="SAM" id="Phobius"/>
    </source>
</evidence>
<keyword evidence="7" id="KW-0653">Protein transport</keyword>
<evidence type="ECO:0000256" key="2">
    <source>
        <dbReference type="ARBA" id="ARBA00010637"/>
    </source>
</evidence>
<dbReference type="RefSeq" id="WP_044465016.1">
    <property type="nucleotide sequence ID" value="NZ_CP011110.1"/>
</dbReference>
<dbReference type="InterPro" id="IPR023229">
    <property type="entry name" value="T2SS_M_periplasmic_sf"/>
</dbReference>
<dbReference type="Pfam" id="PF04612">
    <property type="entry name" value="T2SSM"/>
    <property type="match status" value="1"/>
</dbReference>
<evidence type="ECO:0000256" key="1">
    <source>
        <dbReference type="ARBA" id="ARBA00004377"/>
    </source>
</evidence>
<dbReference type="EMBL" id="CP011110">
    <property type="protein sequence ID" value="AKA22546.1"/>
    <property type="molecule type" value="Genomic_DNA"/>
</dbReference>
<evidence type="ECO:0000256" key="3">
    <source>
        <dbReference type="ARBA" id="ARBA00022448"/>
    </source>
</evidence>
<dbReference type="SUPFAM" id="SSF103054">
    <property type="entry name" value="General secretion pathway protein M, EpsM"/>
    <property type="match status" value="1"/>
</dbReference>
<feature type="transmembrane region" description="Helical" evidence="10">
    <location>
        <begin position="21"/>
        <end position="40"/>
    </location>
</feature>
<evidence type="ECO:0000256" key="6">
    <source>
        <dbReference type="ARBA" id="ARBA00022692"/>
    </source>
</evidence>
<keyword evidence="4" id="KW-1003">Cell membrane</keyword>
<dbReference type="InterPro" id="IPR007690">
    <property type="entry name" value="T2SS_GspM"/>
</dbReference>
<accession>A0A0D5XTX6</accession>
<evidence type="ECO:0000313" key="12">
    <source>
        <dbReference type="Proteomes" id="UP000032748"/>
    </source>
</evidence>
<evidence type="ECO:0000256" key="5">
    <source>
        <dbReference type="ARBA" id="ARBA00022519"/>
    </source>
</evidence>
<dbReference type="GO" id="GO:0015628">
    <property type="term" value="P:protein secretion by the type II secretion system"/>
    <property type="evidence" value="ECO:0007669"/>
    <property type="project" value="InterPro"/>
</dbReference>
<name>A0A0D5XTX6_9PSED</name>
<sequence length="156" mass="17650">MNALFTRYSNRWQQLPPRDRLALRLLALFLFATLFWTLLWSPQRQALQQAEQHYQEALQLQTDLLKLPSSSNARAPRADNRTLAGLITDSTTAANLTIARMDSEDAGRLNLNLSGSLQALLQWLDEVENQGVNLVSLQLEVDPQAMVQARLSVESY</sequence>
<evidence type="ECO:0000313" key="11">
    <source>
        <dbReference type="EMBL" id="AKA22546.1"/>
    </source>
</evidence>
<keyword evidence="3" id="KW-0813">Transport</keyword>
<proteinExistence type="inferred from homology"/>
<dbReference type="KEGG" id="pcz:PCL1606_10910"/>
<evidence type="ECO:0000256" key="8">
    <source>
        <dbReference type="ARBA" id="ARBA00022989"/>
    </source>
</evidence>
<keyword evidence="5" id="KW-0997">Cell inner membrane</keyword>
<gene>
    <name evidence="11" type="ORF">PCL1606_10910</name>
</gene>
<dbReference type="PATRIC" id="fig|587753.10.peg.1084"/>
<keyword evidence="6 10" id="KW-0812">Transmembrane</keyword>
<dbReference type="Gene3D" id="3.30.1360.100">
    <property type="entry name" value="General secretion pathway protein M, EpsM"/>
    <property type="match status" value="1"/>
</dbReference>
<keyword evidence="9 10" id="KW-0472">Membrane</keyword>
<comment type="subcellular location">
    <subcellularLocation>
        <location evidence="1">Cell inner membrane</location>
        <topology evidence="1">Single-pass membrane protein</topology>
    </subcellularLocation>
</comment>
<dbReference type="OrthoDB" id="7030142at2"/>
<dbReference type="AlphaFoldDB" id="A0A0D5XTX6"/>
<evidence type="ECO:0000256" key="9">
    <source>
        <dbReference type="ARBA" id="ARBA00023136"/>
    </source>
</evidence>
<keyword evidence="8 10" id="KW-1133">Transmembrane helix</keyword>
<dbReference type="GO" id="GO:0005886">
    <property type="term" value="C:plasma membrane"/>
    <property type="evidence" value="ECO:0007669"/>
    <property type="project" value="UniProtKB-SubCell"/>
</dbReference>
<evidence type="ECO:0000256" key="7">
    <source>
        <dbReference type="ARBA" id="ARBA00022927"/>
    </source>
</evidence>
<protein>
    <submittedName>
        <fullName evidence="11">General secretion pathway protein M</fullName>
    </submittedName>
</protein>
<evidence type="ECO:0000256" key="4">
    <source>
        <dbReference type="ARBA" id="ARBA00022475"/>
    </source>
</evidence>
<dbReference type="Proteomes" id="UP000032748">
    <property type="component" value="Chromosome"/>
</dbReference>
<reference evidence="11 12" key="1">
    <citation type="journal article" date="2015" name="Mol. Plant Microbe Interact.">
        <title>Comparative Genomic Analysis of Pseudomonas chlororaphis PCL1606 Reveals New Insight into Antifungal Compounds Involved in Biocontrol.</title>
        <authorList>
            <person name="Calderon C.E."/>
            <person name="Ramos C."/>
            <person name="de Vicente A."/>
            <person name="Cazorla F.M."/>
        </authorList>
    </citation>
    <scope>NUCLEOTIDE SEQUENCE [LARGE SCALE GENOMIC DNA]</scope>
    <source>
        <strain evidence="11 12">PCL1606</strain>
    </source>
</reference>
<organism evidence="11 12">
    <name type="scientific">Pseudomonas chlororaphis</name>
    <dbReference type="NCBI Taxonomy" id="587753"/>
    <lineage>
        <taxon>Bacteria</taxon>
        <taxon>Pseudomonadati</taxon>
        <taxon>Pseudomonadota</taxon>
        <taxon>Gammaproteobacteria</taxon>
        <taxon>Pseudomonadales</taxon>
        <taxon>Pseudomonadaceae</taxon>
        <taxon>Pseudomonas</taxon>
    </lineage>
</organism>
<comment type="similarity">
    <text evidence="2">Belongs to the GSP M family.</text>
</comment>